<name>A0A1B1W2C4_9CAUD</name>
<protein>
    <submittedName>
        <fullName evidence="1">Uncharacterized protein</fullName>
    </submittedName>
</protein>
<keyword evidence="2" id="KW-1185">Reference proteome</keyword>
<organism evidence="1 2">
    <name type="scientific">Salmonella phage IME207</name>
    <dbReference type="NCBI Taxonomy" id="1873985"/>
    <lineage>
        <taxon>Viruses</taxon>
        <taxon>Duplodnaviria</taxon>
        <taxon>Heunggongvirae</taxon>
        <taxon>Uroviricota</taxon>
        <taxon>Caudoviricetes</taxon>
        <taxon>Shuimuvirus</taxon>
        <taxon>Shuimuvirus IME207</taxon>
    </lineage>
</organism>
<dbReference type="KEGG" id="vg:30308627"/>
<dbReference type="RefSeq" id="YP_009322741.1">
    <property type="nucleotide sequence ID" value="NC_031924.1"/>
</dbReference>
<evidence type="ECO:0000313" key="1">
    <source>
        <dbReference type="EMBL" id="ANW46823.1"/>
    </source>
</evidence>
<evidence type="ECO:0000313" key="2">
    <source>
        <dbReference type="Proteomes" id="UP000202982"/>
    </source>
</evidence>
<dbReference type="EMBL" id="KX523699">
    <property type="protein sequence ID" value="ANW46823.1"/>
    <property type="molecule type" value="Genomic_DNA"/>
</dbReference>
<dbReference type="Proteomes" id="UP000202982">
    <property type="component" value="Segment"/>
</dbReference>
<dbReference type="OrthoDB" id="28219at10239"/>
<accession>A0A1B1W2C4</accession>
<reference evidence="1" key="1">
    <citation type="submission" date="2016-09" db="EMBL/GenBank/DDBJ databases">
        <authorList>
            <person name="Liu Y."/>
            <person name="Bai C."/>
            <person name="Tong Y."/>
            <person name="Mi Z."/>
            <person name="An X."/>
            <person name="Huang Y."/>
            <person name="Li P."/>
            <person name="Yuan X."/>
            <person name="Niu W."/>
            <person name="Liu H."/>
        </authorList>
    </citation>
    <scope>NUCLEOTIDE SEQUENCE</scope>
</reference>
<proteinExistence type="predicted"/>
<dbReference type="GeneID" id="30308627"/>
<sequence>MPRPRREPMDIITSIVEKRQPLTLRDVRYFARCYVALADMPKDEMYQMIRENFDIDEYNRVTMPRREMIKWRGK</sequence>